<dbReference type="Proteomes" id="UP000054223">
    <property type="component" value="Unassembled WGS sequence"/>
</dbReference>
<accession>A0A9X0L3T9</accession>
<dbReference type="AlphaFoldDB" id="A0A9X0L3T9"/>
<proteinExistence type="predicted"/>
<name>A0A9X0L3T9_SOLP1</name>
<dbReference type="RefSeq" id="WP_059072587.1">
    <property type="nucleotide sequence ID" value="NZ_LNAL01000008.1"/>
</dbReference>
<evidence type="ECO:0000313" key="1">
    <source>
        <dbReference type="EMBL" id="KUG06893.1"/>
    </source>
</evidence>
<protein>
    <submittedName>
        <fullName evidence="1">Uncharacterized protein</fullName>
    </submittedName>
</protein>
<reference evidence="1 2" key="1">
    <citation type="submission" date="2015-11" db="EMBL/GenBank/DDBJ databases">
        <title>Solirubrum puertoriconensis gen. nov. an environmental bacteria isolated in Puerto Rico.</title>
        <authorList>
            <person name="Cuebas-Irizarry M.F."/>
            <person name="Montalvo-Rodriguez R."/>
        </authorList>
    </citation>
    <scope>NUCLEOTIDE SEQUENCE [LARGE SCALE GENOMIC DNA]</scope>
    <source>
        <strain evidence="1 2">MC1A</strain>
    </source>
</reference>
<gene>
    <name evidence="1" type="ORF">ASU33_06090</name>
</gene>
<evidence type="ECO:0000313" key="2">
    <source>
        <dbReference type="Proteomes" id="UP000054223"/>
    </source>
</evidence>
<comment type="caution">
    <text evidence="1">The sequence shown here is derived from an EMBL/GenBank/DDBJ whole genome shotgun (WGS) entry which is preliminary data.</text>
</comment>
<keyword evidence="2" id="KW-1185">Reference proteome</keyword>
<sequence length="211" mass="22804">MLTVTLTTATGQPLRQVPVPTSWADVTLAQYLRLVTEPDTPPMSILTGLSMEEIDSLAVQDGLRLSTVLGSLGSDTQLLNRQESEGLPDVGSSSYGLHILAMQHLQALDGKAEILAAPYLYALYRSHQLYGKHDAQKLEQMRQAVLGSPVTEVWPDVVFIYGGWLLLTSATPPAPVTTTPKTTTGSKPAGKIWQRVSARFFRSTPSPTACA</sequence>
<dbReference type="EMBL" id="LNAL01000008">
    <property type="protein sequence ID" value="KUG06893.1"/>
    <property type="molecule type" value="Genomic_DNA"/>
</dbReference>
<organism evidence="1 2">
    <name type="scientific">Solirubrum puertoriconensis</name>
    <dbReference type="NCBI Taxonomy" id="1751427"/>
    <lineage>
        <taxon>Bacteria</taxon>
        <taxon>Pseudomonadati</taxon>
        <taxon>Bacteroidota</taxon>
        <taxon>Cytophagia</taxon>
        <taxon>Cytophagales</taxon>
    </lineage>
</organism>